<protein>
    <recommendedName>
        <fullName evidence="2">Methyltransferase domain-containing protein</fullName>
    </recommendedName>
</protein>
<feature type="region of interest" description="Disordered" evidence="1">
    <location>
        <begin position="616"/>
        <end position="737"/>
    </location>
</feature>
<proteinExistence type="predicted"/>
<feature type="compositionally biased region" description="Pro residues" evidence="1">
    <location>
        <begin position="725"/>
        <end position="735"/>
    </location>
</feature>
<dbReference type="OrthoDB" id="2013972at2759"/>
<dbReference type="EMBL" id="KN880448">
    <property type="protein sequence ID" value="KIY71996.1"/>
    <property type="molecule type" value="Genomic_DNA"/>
</dbReference>
<feature type="compositionally biased region" description="Low complexity" evidence="1">
    <location>
        <begin position="118"/>
        <end position="169"/>
    </location>
</feature>
<dbReference type="PANTHER" id="PTHR43591">
    <property type="entry name" value="METHYLTRANSFERASE"/>
    <property type="match status" value="1"/>
</dbReference>
<feature type="domain" description="Methyltransferase" evidence="2">
    <location>
        <begin position="391"/>
        <end position="488"/>
    </location>
</feature>
<evidence type="ECO:0000313" key="4">
    <source>
        <dbReference type="Proteomes" id="UP000054007"/>
    </source>
</evidence>
<dbReference type="AlphaFoldDB" id="A0A0D7BQW4"/>
<dbReference type="Proteomes" id="UP000054007">
    <property type="component" value="Unassembled WGS sequence"/>
</dbReference>
<feature type="region of interest" description="Disordered" evidence="1">
    <location>
        <begin position="501"/>
        <end position="573"/>
    </location>
</feature>
<dbReference type="SUPFAM" id="SSF53335">
    <property type="entry name" value="S-adenosyl-L-methionine-dependent methyltransferases"/>
    <property type="match status" value="1"/>
</dbReference>
<feature type="region of interest" description="Disordered" evidence="1">
    <location>
        <begin position="800"/>
        <end position="831"/>
    </location>
</feature>
<feature type="compositionally biased region" description="Low complexity" evidence="1">
    <location>
        <begin position="33"/>
        <end position="61"/>
    </location>
</feature>
<dbReference type="STRING" id="1314674.A0A0D7BQW4"/>
<feature type="region of interest" description="Disordered" evidence="1">
    <location>
        <begin position="1"/>
        <end position="97"/>
    </location>
</feature>
<dbReference type="Pfam" id="PF13649">
    <property type="entry name" value="Methyltransf_25"/>
    <property type="match status" value="1"/>
</dbReference>
<feature type="compositionally biased region" description="Acidic residues" evidence="1">
    <location>
        <begin position="800"/>
        <end position="809"/>
    </location>
</feature>
<feature type="compositionally biased region" description="Polar residues" evidence="1">
    <location>
        <begin position="534"/>
        <end position="558"/>
    </location>
</feature>
<feature type="compositionally biased region" description="Polar residues" evidence="1">
    <location>
        <begin position="216"/>
        <end position="229"/>
    </location>
</feature>
<feature type="region of interest" description="Disordered" evidence="1">
    <location>
        <begin position="1030"/>
        <end position="1101"/>
    </location>
</feature>
<feature type="region of interest" description="Disordered" evidence="1">
    <location>
        <begin position="934"/>
        <end position="963"/>
    </location>
</feature>
<name>A0A0D7BQW4_9AGAR</name>
<dbReference type="CDD" id="cd02440">
    <property type="entry name" value="AdoMet_MTases"/>
    <property type="match status" value="1"/>
</dbReference>
<dbReference type="Gene3D" id="3.40.50.150">
    <property type="entry name" value="Vaccinia Virus protein VP39"/>
    <property type="match status" value="1"/>
</dbReference>
<feature type="compositionally biased region" description="Basic and acidic residues" evidence="1">
    <location>
        <begin position="512"/>
        <end position="529"/>
    </location>
</feature>
<evidence type="ECO:0000313" key="3">
    <source>
        <dbReference type="EMBL" id="KIY71996.1"/>
    </source>
</evidence>
<evidence type="ECO:0000259" key="2">
    <source>
        <dbReference type="Pfam" id="PF13649"/>
    </source>
</evidence>
<feature type="compositionally biased region" description="Basic and acidic residues" evidence="1">
    <location>
        <begin position="621"/>
        <end position="631"/>
    </location>
</feature>
<dbReference type="InterPro" id="IPR041698">
    <property type="entry name" value="Methyltransf_25"/>
</dbReference>
<feature type="compositionally biased region" description="Polar residues" evidence="1">
    <location>
        <begin position="945"/>
        <end position="957"/>
    </location>
</feature>
<dbReference type="InterPro" id="IPR029063">
    <property type="entry name" value="SAM-dependent_MTases_sf"/>
</dbReference>
<reference evidence="3 4" key="1">
    <citation type="journal article" date="2015" name="Fungal Genet. Biol.">
        <title>Evolution of novel wood decay mechanisms in Agaricales revealed by the genome sequences of Fistulina hepatica and Cylindrobasidium torrendii.</title>
        <authorList>
            <person name="Floudas D."/>
            <person name="Held B.W."/>
            <person name="Riley R."/>
            <person name="Nagy L.G."/>
            <person name="Koehler G."/>
            <person name="Ransdell A.S."/>
            <person name="Younus H."/>
            <person name="Chow J."/>
            <person name="Chiniquy J."/>
            <person name="Lipzen A."/>
            <person name="Tritt A."/>
            <person name="Sun H."/>
            <person name="Haridas S."/>
            <person name="LaButti K."/>
            <person name="Ohm R.A."/>
            <person name="Kues U."/>
            <person name="Blanchette R.A."/>
            <person name="Grigoriev I.V."/>
            <person name="Minto R.E."/>
            <person name="Hibbett D.S."/>
        </authorList>
    </citation>
    <scope>NUCLEOTIDE SEQUENCE [LARGE SCALE GENOMIC DNA]</scope>
    <source>
        <strain evidence="3 4">FP15055 ss-10</strain>
    </source>
</reference>
<keyword evidence="4" id="KW-1185">Reference proteome</keyword>
<feature type="compositionally biased region" description="Low complexity" evidence="1">
    <location>
        <begin position="1038"/>
        <end position="1049"/>
    </location>
</feature>
<sequence>MDVLYAYGLSATSGPAQRRPSKLASPGPPSQRPPSTHVDTVTTTSSPLSSSPPSSFPNAVPRRPPRNPARSGTTPISAPAPIRAIVPSRVTTIDTPHRPLTATGLCEDVTPWDLFPVPTSTNSPPAQTTTTATLTTSGRHPIRSPSIGSRPNSSGGRPASSGGRPSAGINFTDALLRRKSLGTKPTRVHTPSMGHGHSSPHLPKTQPHDAEMTHVRTPSSRPSTAKSSVASFPAIGPSFAHFPLSGSMHVGPLLAPVPPIPAKATPSNIPIENPPQSDNQHKFSTADRTILQELKRNIKARADQFAIKGGLSDCPRPGFGPDGLEGWGMGPLGGMGILGGRKHHPYNKNEVPYPRAYDRDVLDLDIWETALCQQICDSVTWHVFDIPPRKVLDIGCGTGQWILDCARLWKDTHFVGLDVVPLHPDLFQVGSNDLAQRVTWTQGNFLEVLPFPNEEFDFVHIKRIALGVPEDKWDHLFEEIIRVLKPGGSFEMIEEDLFFPGRPLEEGEDDIPDHHSETCSTDDTRRRSDLSIPASDNSKSSDADTDSTVPTSMHDSGTSGSGHRPEEPGLSHSQELSNDLFVSDKTSNLGASPQTYANPNLLAMGRPIIEDEEAHANDSTIKARDAPERKPLPTLSSQTSLVKPKGNPEGNLRRIPSASKPDTSSRRLTTPPSPPVGLFSLSAVSLNTRTEHNQQPRPRRLSTPAGNPPARRSGTHQRAVKAPVVQPPPPPPPPNPRDHTLLETIYCEMHASRFINLSPLSLLPNLMSMYFNDVRTHPPLQFAFPPRKPKPVHEEPEEVVNEWDPDDEAQNAINPYPGRKPSLSKLNTDEAEQGRWVSGRNLLDRTTDLVSLDDARWSAFSPARGSTLSSQPKAKRPEPNKRKNTLPNKALSIDTRALHLHLALRRTEILACSEEMWEWVKEYQAEQRRQQMSEKRRVTRERSLSVDTHYQPRSTSIPGEEQDGPLAFIADMSRDEFEMLLNRFDMDMSDHMGMGSQGADRFFWSSFPSPLSTERKLFDAACLQYDQWEEAQRQHPRSSTTAPSTDSSTIIDPPSPGQSTTSYASMDHVLVRGTRTRSPSPVARSRTISNPPVPALPTNANPPAHCATCSHGRRLSRTIGVFIGWKPAPLVEDD</sequence>
<feature type="region of interest" description="Disordered" evidence="1">
    <location>
        <begin position="861"/>
        <end position="887"/>
    </location>
</feature>
<feature type="compositionally biased region" description="Basic and acidic residues" evidence="1">
    <location>
        <begin position="934"/>
        <end position="944"/>
    </location>
</feature>
<gene>
    <name evidence="3" type="ORF">CYLTODRAFT_79909</name>
</gene>
<evidence type="ECO:0000256" key="1">
    <source>
        <dbReference type="SAM" id="MobiDB-lite"/>
    </source>
</evidence>
<organism evidence="3 4">
    <name type="scientific">Cylindrobasidium torrendii FP15055 ss-10</name>
    <dbReference type="NCBI Taxonomy" id="1314674"/>
    <lineage>
        <taxon>Eukaryota</taxon>
        <taxon>Fungi</taxon>
        <taxon>Dikarya</taxon>
        <taxon>Basidiomycota</taxon>
        <taxon>Agaricomycotina</taxon>
        <taxon>Agaricomycetes</taxon>
        <taxon>Agaricomycetidae</taxon>
        <taxon>Agaricales</taxon>
        <taxon>Marasmiineae</taxon>
        <taxon>Physalacriaceae</taxon>
        <taxon>Cylindrobasidium</taxon>
    </lineage>
</organism>
<feature type="region of interest" description="Disordered" evidence="1">
    <location>
        <begin position="184"/>
        <end position="229"/>
    </location>
</feature>
<feature type="region of interest" description="Disordered" evidence="1">
    <location>
        <begin position="116"/>
        <end position="169"/>
    </location>
</feature>
<accession>A0A0D7BQW4</accession>